<accession>A0ACB8EVI0</accession>
<organism evidence="1 2">
    <name type="scientific">Sphaerodactylus townsendi</name>
    <dbReference type="NCBI Taxonomy" id="933632"/>
    <lineage>
        <taxon>Eukaryota</taxon>
        <taxon>Metazoa</taxon>
        <taxon>Chordata</taxon>
        <taxon>Craniata</taxon>
        <taxon>Vertebrata</taxon>
        <taxon>Euteleostomi</taxon>
        <taxon>Lepidosauria</taxon>
        <taxon>Squamata</taxon>
        <taxon>Bifurcata</taxon>
        <taxon>Gekkota</taxon>
        <taxon>Sphaerodactylidae</taxon>
        <taxon>Sphaerodactylus</taxon>
    </lineage>
</organism>
<gene>
    <name evidence="1" type="ORF">K3G42_012374</name>
</gene>
<evidence type="ECO:0000313" key="1">
    <source>
        <dbReference type="EMBL" id="KAH7996962.1"/>
    </source>
</evidence>
<keyword evidence="2" id="KW-1185">Reference proteome</keyword>
<dbReference type="EMBL" id="CM037628">
    <property type="protein sequence ID" value="KAH7996962.1"/>
    <property type="molecule type" value="Genomic_DNA"/>
</dbReference>
<name>A0ACB8EVI0_9SAUR</name>
<evidence type="ECO:0000313" key="2">
    <source>
        <dbReference type="Proteomes" id="UP000827872"/>
    </source>
</evidence>
<dbReference type="Proteomes" id="UP000827872">
    <property type="component" value="Linkage Group LG15"/>
</dbReference>
<protein>
    <submittedName>
        <fullName evidence="1">Uncharacterized protein</fullName>
    </submittedName>
</protein>
<sequence>MSSVGGKEEIRNPDSLASMEISSLEKHTERESHSTDLQLTDAEIPSKFFWVFLRQCNKQTGDRSFGRNVALLESALEGTTEVIYANCVEMHSLQTLCKTRCWTRWLCGATRQR</sequence>
<reference evidence="1" key="1">
    <citation type="submission" date="2021-08" db="EMBL/GenBank/DDBJ databases">
        <title>The first chromosome-level gecko genome reveals the dynamic sex chromosomes of Neotropical dwarf geckos (Sphaerodactylidae: Sphaerodactylus).</title>
        <authorList>
            <person name="Pinto B.J."/>
            <person name="Keating S.E."/>
            <person name="Gamble T."/>
        </authorList>
    </citation>
    <scope>NUCLEOTIDE SEQUENCE</scope>
    <source>
        <strain evidence="1">TG3544</strain>
    </source>
</reference>
<comment type="caution">
    <text evidence="1">The sequence shown here is derived from an EMBL/GenBank/DDBJ whole genome shotgun (WGS) entry which is preliminary data.</text>
</comment>
<proteinExistence type="predicted"/>